<feature type="chain" id="PRO_5046359029" evidence="1">
    <location>
        <begin position="26"/>
        <end position="165"/>
    </location>
</feature>
<evidence type="ECO:0000313" key="3">
    <source>
        <dbReference type="Proteomes" id="UP001595604"/>
    </source>
</evidence>
<feature type="signal peptide" evidence="1">
    <location>
        <begin position="1"/>
        <end position="25"/>
    </location>
</feature>
<accession>A0ABV7IW55</accession>
<comment type="caution">
    <text evidence="2">The sequence shown here is derived from an EMBL/GenBank/DDBJ whole genome shotgun (WGS) entry which is preliminary data.</text>
</comment>
<name>A0ABV7IW55_9SPHN</name>
<organism evidence="2 3">
    <name type="scientific">Novosphingobium bradum</name>
    <dbReference type="NCBI Taxonomy" id="1737444"/>
    <lineage>
        <taxon>Bacteria</taxon>
        <taxon>Pseudomonadati</taxon>
        <taxon>Pseudomonadota</taxon>
        <taxon>Alphaproteobacteria</taxon>
        <taxon>Sphingomonadales</taxon>
        <taxon>Sphingomonadaceae</taxon>
        <taxon>Novosphingobium</taxon>
    </lineage>
</organism>
<dbReference type="EMBL" id="JBHRTQ010000010">
    <property type="protein sequence ID" value="MFC3174953.1"/>
    <property type="molecule type" value="Genomic_DNA"/>
</dbReference>
<dbReference type="Proteomes" id="UP001595604">
    <property type="component" value="Unassembled WGS sequence"/>
</dbReference>
<reference evidence="3" key="1">
    <citation type="journal article" date="2019" name="Int. J. Syst. Evol. Microbiol.">
        <title>The Global Catalogue of Microorganisms (GCM) 10K type strain sequencing project: providing services to taxonomists for standard genome sequencing and annotation.</title>
        <authorList>
            <consortium name="The Broad Institute Genomics Platform"/>
            <consortium name="The Broad Institute Genome Sequencing Center for Infectious Disease"/>
            <person name="Wu L."/>
            <person name="Ma J."/>
        </authorList>
    </citation>
    <scope>NUCLEOTIDE SEQUENCE [LARGE SCALE GENOMIC DNA]</scope>
    <source>
        <strain evidence="3">KCTC 42984</strain>
    </source>
</reference>
<dbReference type="RefSeq" id="WP_379510331.1">
    <property type="nucleotide sequence ID" value="NZ_JBHRTQ010000010.1"/>
</dbReference>
<keyword evidence="3" id="KW-1185">Reference proteome</keyword>
<dbReference type="Pfam" id="PF09912">
    <property type="entry name" value="DUF2141"/>
    <property type="match status" value="1"/>
</dbReference>
<evidence type="ECO:0000256" key="1">
    <source>
        <dbReference type="SAM" id="SignalP"/>
    </source>
</evidence>
<gene>
    <name evidence="2" type="ORF">ACFOD9_11900</name>
</gene>
<evidence type="ECO:0000313" key="2">
    <source>
        <dbReference type="EMBL" id="MFC3174953.1"/>
    </source>
</evidence>
<keyword evidence="1" id="KW-0732">Signal</keyword>
<protein>
    <submittedName>
        <fullName evidence="2">DUF2141 domain-containing protein</fullName>
    </submittedName>
</protein>
<dbReference type="InterPro" id="IPR018673">
    <property type="entry name" value="DUF2141"/>
</dbReference>
<proteinExistence type="predicted"/>
<sequence length="165" mass="17101">MNAARAFGWAVVAIAGLVASGPAGAGPADGRLPGEHLSVTVSGLHSARGQVLACIASAPAHFPECGKDPGARRLAIPVGPGGTVSFDFGPLAPGRYAVSLFHDENANGKLDTMLMIPREGFGFSRDARVHFGPPRFDAAAFAMSAAPLHLAIRMRYLMGSPARQR</sequence>